<dbReference type="CDD" id="cd02021">
    <property type="entry name" value="GntK"/>
    <property type="match status" value="1"/>
</dbReference>
<evidence type="ECO:0000256" key="2">
    <source>
        <dbReference type="ARBA" id="ARBA00008420"/>
    </source>
</evidence>
<dbReference type="InterPro" id="IPR027417">
    <property type="entry name" value="P-loop_NTPase"/>
</dbReference>
<accession>A0ABT7JEF7</accession>
<dbReference type="GO" id="GO:0046316">
    <property type="term" value="F:gluconokinase activity"/>
    <property type="evidence" value="ECO:0007669"/>
    <property type="project" value="UniProtKB-EC"/>
</dbReference>
<keyword evidence="5 9" id="KW-0547">Nucleotide-binding</keyword>
<evidence type="ECO:0000256" key="7">
    <source>
        <dbReference type="ARBA" id="ARBA00022840"/>
    </source>
</evidence>
<evidence type="ECO:0000256" key="5">
    <source>
        <dbReference type="ARBA" id="ARBA00022741"/>
    </source>
</evidence>
<dbReference type="PANTHER" id="PTHR43442:SF3">
    <property type="entry name" value="GLUCONOKINASE-RELATED"/>
    <property type="match status" value="1"/>
</dbReference>
<dbReference type="InterPro" id="IPR006001">
    <property type="entry name" value="Therm_gnt_kin"/>
</dbReference>
<keyword evidence="7 9" id="KW-0067">ATP-binding</keyword>
<dbReference type="PANTHER" id="PTHR43442">
    <property type="entry name" value="GLUCONOKINASE-RELATED"/>
    <property type="match status" value="1"/>
</dbReference>
<evidence type="ECO:0000256" key="6">
    <source>
        <dbReference type="ARBA" id="ARBA00022777"/>
    </source>
</evidence>
<comment type="caution">
    <text evidence="10">The sequence shown here is derived from an EMBL/GenBank/DDBJ whole genome shotgun (WGS) entry which is preliminary data.</text>
</comment>
<dbReference type="Proteomes" id="UP001302059">
    <property type="component" value="Unassembled WGS sequence"/>
</dbReference>
<reference evidence="10 11" key="1">
    <citation type="submission" date="2023-05" db="EMBL/GenBank/DDBJ databases">
        <authorList>
            <person name="Gao F."/>
        </authorList>
    </citation>
    <scope>NUCLEOTIDE SEQUENCE [LARGE SCALE GENOMIC DNA]</scope>
    <source>
        <strain evidence="10 11">MIMF12</strain>
    </source>
</reference>
<name>A0ABT7JEF7_9DEIO</name>
<evidence type="ECO:0000256" key="8">
    <source>
        <dbReference type="ARBA" id="ARBA00048090"/>
    </source>
</evidence>
<dbReference type="RefSeq" id="WP_285521865.1">
    <property type="nucleotide sequence ID" value="NZ_JASNGB010000023.1"/>
</dbReference>
<evidence type="ECO:0000256" key="9">
    <source>
        <dbReference type="RuleBase" id="RU363066"/>
    </source>
</evidence>
<evidence type="ECO:0000313" key="10">
    <source>
        <dbReference type="EMBL" id="MDL2343439.1"/>
    </source>
</evidence>
<dbReference type="Gene3D" id="3.40.50.300">
    <property type="entry name" value="P-loop containing nucleotide triphosphate hydrolases"/>
    <property type="match status" value="1"/>
</dbReference>
<proteinExistence type="inferred from homology"/>
<dbReference type="Pfam" id="PF13671">
    <property type="entry name" value="AAA_33"/>
    <property type="match status" value="1"/>
</dbReference>
<keyword evidence="11" id="KW-1185">Reference proteome</keyword>
<dbReference type="SUPFAM" id="SSF52540">
    <property type="entry name" value="P-loop containing nucleoside triphosphate hydrolases"/>
    <property type="match status" value="1"/>
</dbReference>
<evidence type="ECO:0000256" key="1">
    <source>
        <dbReference type="ARBA" id="ARBA00004761"/>
    </source>
</evidence>
<keyword evidence="6 9" id="KW-0418">Kinase</keyword>
<comment type="pathway">
    <text evidence="1">Carbohydrate acid metabolism.</text>
</comment>
<organism evidence="10 11">
    <name type="scientific">Deinococcus rhizophilus</name>
    <dbReference type="NCBI Taxonomy" id="3049544"/>
    <lineage>
        <taxon>Bacteria</taxon>
        <taxon>Thermotogati</taxon>
        <taxon>Deinococcota</taxon>
        <taxon>Deinococci</taxon>
        <taxon>Deinococcales</taxon>
        <taxon>Deinococcaceae</taxon>
        <taxon>Deinococcus</taxon>
    </lineage>
</organism>
<dbReference type="EMBL" id="JASNGB010000023">
    <property type="protein sequence ID" value="MDL2343439.1"/>
    <property type="molecule type" value="Genomic_DNA"/>
</dbReference>
<evidence type="ECO:0000256" key="4">
    <source>
        <dbReference type="ARBA" id="ARBA00022679"/>
    </source>
</evidence>
<sequence length="164" mass="17661">MRLVVMGAAGSGKTTVGREVSARSGWPFLDGDDFHSQESRRRMARGEALTDADRWPWLERLRTELEARPAAVLACSALRRAYRDALRGPGVRFLFLRVPEALLHGRLAARSGHYAGPDLLPSQLAALEEPGRDEPDVLTLGVTAADSPADLAARALTALGVAHA</sequence>
<evidence type="ECO:0000313" key="11">
    <source>
        <dbReference type="Proteomes" id="UP001302059"/>
    </source>
</evidence>
<protein>
    <recommendedName>
        <fullName evidence="3 9">Gluconokinase</fullName>
        <ecNumber evidence="3 9">2.7.1.12</ecNumber>
    </recommendedName>
</protein>
<comment type="similarity">
    <text evidence="2 9">Belongs to the gluconokinase GntK/GntV family.</text>
</comment>
<comment type="catalytic activity">
    <reaction evidence="8 9">
        <text>D-gluconate + ATP = 6-phospho-D-gluconate + ADP + H(+)</text>
        <dbReference type="Rhea" id="RHEA:19433"/>
        <dbReference type="ChEBI" id="CHEBI:15378"/>
        <dbReference type="ChEBI" id="CHEBI:18391"/>
        <dbReference type="ChEBI" id="CHEBI:30616"/>
        <dbReference type="ChEBI" id="CHEBI:58759"/>
        <dbReference type="ChEBI" id="CHEBI:456216"/>
        <dbReference type="EC" id="2.7.1.12"/>
    </reaction>
</comment>
<gene>
    <name evidence="10" type="ORF">QOL99_04650</name>
</gene>
<dbReference type="EC" id="2.7.1.12" evidence="3 9"/>
<dbReference type="NCBIfam" id="TIGR01313">
    <property type="entry name" value="therm_gnt_kin"/>
    <property type="match status" value="1"/>
</dbReference>
<evidence type="ECO:0000256" key="3">
    <source>
        <dbReference type="ARBA" id="ARBA00012054"/>
    </source>
</evidence>
<keyword evidence="4 9" id="KW-0808">Transferase</keyword>